<dbReference type="RefSeq" id="WP_067414631.1">
    <property type="nucleotide sequence ID" value="NZ_LNTY01000029.1"/>
</dbReference>
<evidence type="ECO:0000313" key="3">
    <source>
        <dbReference type="EMBL" id="KXF82204.1"/>
    </source>
</evidence>
<evidence type="ECO:0000256" key="1">
    <source>
        <dbReference type="ARBA" id="ARBA00006484"/>
    </source>
</evidence>
<dbReference type="AlphaFoldDB" id="A0A135I9Y9"/>
<dbReference type="OrthoDB" id="8613661at2"/>
<keyword evidence="4" id="KW-1185">Reference proteome</keyword>
<keyword evidence="2" id="KW-0560">Oxidoreductase</keyword>
<dbReference type="PANTHER" id="PTHR24321">
    <property type="entry name" value="DEHYDROGENASES, SHORT CHAIN"/>
    <property type="match status" value="1"/>
</dbReference>
<dbReference type="Proteomes" id="UP000070529">
    <property type="component" value="Unassembled WGS sequence"/>
</dbReference>
<dbReference type="EMBL" id="LNTY01000029">
    <property type="protein sequence ID" value="KXF82204.1"/>
    <property type="molecule type" value="Genomic_DNA"/>
</dbReference>
<gene>
    <name evidence="3" type="ORF">ATN88_17130</name>
</gene>
<dbReference type="FunFam" id="3.40.50.720:FF:000084">
    <property type="entry name" value="Short-chain dehydrogenase reductase"/>
    <property type="match status" value="1"/>
</dbReference>
<reference evidence="3 4" key="1">
    <citation type="submission" date="2015-11" db="EMBL/GenBank/DDBJ databases">
        <title>Genomic Taxonomy of the Vibrionaceae.</title>
        <authorList>
            <person name="Gomez-Gil B."/>
            <person name="Enciso-Ibarra J."/>
        </authorList>
    </citation>
    <scope>NUCLEOTIDE SEQUENCE [LARGE SCALE GENOMIC DNA]</scope>
    <source>
        <strain evidence="3 4">CAIM 912</strain>
    </source>
</reference>
<dbReference type="PRINTS" id="PR00081">
    <property type="entry name" value="GDHRDH"/>
</dbReference>
<comment type="caution">
    <text evidence="3">The sequence shown here is derived from an EMBL/GenBank/DDBJ whole genome shotgun (WGS) entry which is preliminary data.</text>
</comment>
<dbReference type="PANTHER" id="PTHR24321:SF8">
    <property type="entry name" value="ESTRADIOL 17-BETA-DEHYDROGENASE 8-RELATED"/>
    <property type="match status" value="1"/>
</dbReference>
<dbReference type="Pfam" id="PF13561">
    <property type="entry name" value="adh_short_C2"/>
    <property type="match status" value="1"/>
</dbReference>
<evidence type="ECO:0000256" key="2">
    <source>
        <dbReference type="ARBA" id="ARBA00023002"/>
    </source>
</evidence>
<dbReference type="SUPFAM" id="SSF51735">
    <property type="entry name" value="NAD(P)-binding Rossmann-fold domains"/>
    <property type="match status" value="1"/>
</dbReference>
<sequence length="242" mass="25555">MKKVALVTGGSAGIGLAVVEGFLAEGYTVYSLDIQQGPKGHWLACDVTDANAVQNAVENVMEKEAQIDALVCNAGIHFSSTIENTSEADLDRVFSINVKGAYYAIRACLPAMKAANKGSIVLLGSDQCTIGKQNSFAYNLSKHAIASMAKTTALDYAKYNIRANAVCAGTTETPLYHKAIDAYCERSGADKAEIHKEEGALQPLGRIAQPEEVANLVVFLASDKASFMTGGLHAVDGGYTAQ</sequence>
<name>A0A135I9Y9_9GAMM</name>
<evidence type="ECO:0000313" key="4">
    <source>
        <dbReference type="Proteomes" id="UP000070529"/>
    </source>
</evidence>
<protein>
    <submittedName>
        <fullName evidence="3">Oxidoreductase</fullName>
    </submittedName>
</protein>
<dbReference type="InterPro" id="IPR036291">
    <property type="entry name" value="NAD(P)-bd_dom_sf"/>
</dbReference>
<dbReference type="GO" id="GO:0016491">
    <property type="term" value="F:oxidoreductase activity"/>
    <property type="evidence" value="ECO:0007669"/>
    <property type="project" value="UniProtKB-KW"/>
</dbReference>
<accession>A0A135I9Y9</accession>
<dbReference type="STRING" id="294935.ATN88_17130"/>
<proteinExistence type="inferred from homology"/>
<comment type="similarity">
    <text evidence="1">Belongs to the short-chain dehydrogenases/reductases (SDR) family.</text>
</comment>
<dbReference type="InterPro" id="IPR002347">
    <property type="entry name" value="SDR_fam"/>
</dbReference>
<dbReference type="CDD" id="cd05233">
    <property type="entry name" value="SDR_c"/>
    <property type="match status" value="1"/>
</dbReference>
<dbReference type="Gene3D" id="3.40.50.720">
    <property type="entry name" value="NAD(P)-binding Rossmann-like Domain"/>
    <property type="match status" value="1"/>
</dbReference>
<organism evidence="3 4">
    <name type="scientific">Enterovibrio coralii</name>
    <dbReference type="NCBI Taxonomy" id="294935"/>
    <lineage>
        <taxon>Bacteria</taxon>
        <taxon>Pseudomonadati</taxon>
        <taxon>Pseudomonadota</taxon>
        <taxon>Gammaproteobacteria</taxon>
        <taxon>Vibrionales</taxon>
        <taxon>Vibrionaceae</taxon>
        <taxon>Enterovibrio</taxon>
    </lineage>
</organism>